<feature type="domain" description="Gfo/Idh/MocA-like oxidoreductase N-terminal" evidence="4">
    <location>
        <begin position="18"/>
        <end position="134"/>
    </location>
</feature>
<comment type="similarity">
    <text evidence="1">Belongs to the Gfo/Idh/MocA family.</text>
</comment>
<evidence type="ECO:0000259" key="5">
    <source>
        <dbReference type="Pfam" id="PF22725"/>
    </source>
</evidence>
<dbReference type="InterPro" id="IPR055170">
    <property type="entry name" value="GFO_IDH_MocA-like_dom"/>
</dbReference>
<evidence type="ECO:0000313" key="7">
    <source>
        <dbReference type="Proteomes" id="UP001499938"/>
    </source>
</evidence>
<evidence type="ECO:0000313" key="6">
    <source>
        <dbReference type="EMBL" id="GAA1784113.1"/>
    </source>
</evidence>
<evidence type="ECO:0000256" key="3">
    <source>
        <dbReference type="ARBA" id="ARBA00023027"/>
    </source>
</evidence>
<name>A0ABN2LEL8_9MICO</name>
<keyword evidence="2" id="KW-0560">Oxidoreductase</keyword>
<dbReference type="InterPro" id="IPR000683">
    <property type="entry name" value="Gfo/Idh/MocA-like_OxRdtase_N"/>
</dbReference>
<comment type="caution">
    <text evidence="6">The sequence shown here is derived from an EMBL/GenBank/DDBJ whole genome shotgun (WGS) entry which is preliminary data.</text>
</comment>
<dbReference type="Pfam" id="PF22725">
    <property type="entry name" value="GFO_IDH_MocA_C3"/>
    <property type="match status" value="1"/>
</dbReference>
<gene>
    <name evidence="6" type="ORF">GCM10009811_06750</name>
</gene>
<keyword evidence="7" id="KW-1185">Reference proteome</keyword>
<dbReference type="EMBL" id="BAAAPO010000011">
    <property type="protein sequence ID" value="GAA1784113.1"/>
    <property type="molecule type" value="Genomic_DNA"/>
</dbReference>
<dbReference type="InterPro" id="IPR036291">
    <property type="entry name" value="NAD(P)-bd_dom_sf"/>
</dbReference>
<dbReference type="Proteomes" id="UP001499938">
    <property type="component" value="Unassembled WGS sequence"/>
</dbReference>
<dbReference type="Pfam" id="PF01408">
    <property type="entry name" value="GFO_IDH_MocA"/>
    <property type="match status" value="1"/>
</dbReference>
<evidence type="ECO:0000256" key="2">
    <source>
        <dbReference type="ARBA" id="ARBA00023002"/>
    </source>
</evidence>
<dbReference type="RefSeq" id="WP_344081316.1">
    <property type="nucleotide sequence ID" value="NZ_BAAAPO010000011.1"/>
</dbReference>
<keyword evidence="3" id="KW-0520">NAD</keyword>
<sequence>MSELPQSRVPDPMDAPPVRWGILGTGLIAGAMAYAVRSGTRSTLAVVGSRNAESAARFATEHGVARSVGSYAELVAAQDVDIVYVASPHSAHLEHSLLALEAGKPVLVEKAFTRNADEASRLLGAARAAGLFCMEAMWARFLPHYDVVRQLVEGGHLGTVHTVFADHGQRLWPGGPQRLSDPALAGGALLDLGIYPASFAQMVLGDLSDVQAIGTLTPEGVDATVSIVARGGDGGAQAILNATMAAKTPTTACVAGDQARIEIDGDFYMPNKVRLVSPDGAVLGTWGYDLGSRHVGLRYEAAEAARRLSAGELESPIMPWRDTLSIMRTLDEVRAQIGVAYPGE</sequence>
<dbReference type="PANTHER" id="PTHR22604">
    <property type="entry name" value="OXIDOREDUCTASES"/>
    <property type="match status" value="1"/>
</dbReference>
<dbReference type="Gene3D" id="3.40.50.720">
    <property type="entry name" value="NAD(P)-binding Rossmann-like Domain"/>
    <property type="match status" value="1"/>
</dbReference>
<proteinExistence type="inferred from homology"/>
<organism evidence="6 7">
    <name type="scientific">Nostocoides veronense</name>
    <dbReference type="NCBI Taxonomy" id="330836"/>
    <lineage>
        <taxon>Bacteria</taxon>
        <taxon>Bacillati</taxon>
        <taxon>Actinomycetota</taxon>
        <taxon>Actinomycetes</taxon>
        <taxon>Micrococcales</taxon>
        <taxon>Intrasporangiaceae</taxon>
        <taxon>Nostocoides</taxon>
    </lineage>
</organism>
<protein>
    <submittedName>
        <fullName evidence="6">Gfo/Idh/MocA family oxidoreductase</fullName>
    </submittedName>
</protein>
<dbReference type="SUPFAM" id="SSF51735">
    <property type="entry name" value="NAD(P)-binding Rossmann-fold domains"/>
    <property type="match status" value="1"/>
</dbReference>
<dbReference type="PANTHER" id="PTHR22604:SF105">
    <property type="entry name" value="TRANS-1,2-DIHYDROBENZENE-1,2-DIOL DEHYDROGENASE"/>
    <property type="match status" value="1"/>
</dbReference>
<dbReference type="Gene3D" id="3.30.360.10">
    <property type="entry name" value="Dihydrodipicolinate Reductase, domain 2"/>
    <property type="match status" value="1"/>
</dbReference>
<feature type="domain" description="GFO/IDH/MocA-like oxidoreductase" evidence="5">
    <location>
        <begin position="147"/>
        <end position="262"/>
    </location>
</feature>
<accession>A0ABN2LEL8</accession>
<reference evidence="6 7" key="1">
    <citation type="journal article" date="2019" name="Int. J. Syst. Evol. Microbiol.">
        <title>The Global Catalogue of Microorganisms (GCM) 10K type strain sequencing project: providing services to taxonomists for standard genome sequencing and annotation.</title>
        <authorList>
            <consortium name="The Broad Institute Genomics Platform"/>
            <consortium name="The Broad Institute Genome Sequencing Center for Infectious Disease"/>
            <person name="Wu L."/>
            <person name="Ma J."/>
        </authorList>
    </citation>
    <scope>NUCLEOTIDE SEQUENCE [LARGE SCALE GENOMIC DNA]</scope>
    <source>
        <strain evidence="6 7">JCM 15592</strain>
    </source>
</reference>
<dbReference type="SUPFAM" id="SSF55347">
    <property type="entry name" value="Glyceraldehyde-3-phosphate dehydrogenase-like, C-terminal domain"/>
    <property type="match status" value="1"/>
</dbReference>
<dbReference type="InterPro" id="IPR050984">
    <property type="entry name" value="Gfo/Idh/MocA_domain"/>
</dbReference>
<evidence type="ECO:0000256" key="1">
    <source>
        <dbReference type="ARBA" id="ARBA00010928"/>
    </source>
</evidence>
<evidence type="ECO:0000259" key="4">
    <source>
        <dbReference type="Pfam" id="PF01408"/>
    </source>
</evidence>